<dbReference type="EMBL" id="MZ333457">
    <property type="protein sequence ID" value="QYI86579.1"/>
    <property type="molecule type" value="Genomic_DNA"/>
</dbReference>
<evidence type="ECO:0000313" key="1">
    <source>
        <dbReference type="EMBL" id="QYI86579.1"/>
    </source>
</evidence>
<dbReference type="Proteomes" id="UP000827296">
    <property type="component" value="Segment"/>
</dbReference>
<evidence type="ECO:0000313" key="2">
    <source>
        <dbReference type="Proteomes" id="UP000827296"/>
    </source>
</evidence>
<sequence>METMYTVIYENHVEGEPSLCGGSFLTNAPKDDTIALMKFGSRVFEVTFVDKAEKKIYANRIR</sequence>
<organism evidence="1 2">
    <name type="scientific">Enterococcus phage SSsP-1</name>
    <dbReference type="NCBI Taxonomy" id="2859527"/>
    <lineage>
        <taxon>Viruses</taxon>
        <taxon>Duplodnaviria</taxon>
        <taxon>Heunggongvirae</taxon>
        <taxon>Uroviricota</taxon>
        <taxon>Caudoviricetes</taxon>
        <taxon>Saphexavirus</taxon>
        <taxon>Saphexavirus SSsP1</taxon>
    </lineage>
</organism>
<reference evidence="1 2" key="1">
    <citation type="journal article" date="2022" name="Viruses">
        <title>Two Novel Lytic Bacteriophages Infecting Enterococcus spp. Are Promising Candidates for Targeted Antibacterial Therapy.</title>
        <authorList>
            <person name="Tkachev P.V."/>
            <person name="Pchelin I.M."/>
            <person name="Azarov D.V."/>
            <person name="Gorshkov A.N."/>
            <person name="Shamova O.V."/>
            <person name="Dmitriev A.V."/>
            <person name="Goncharov A.E."/>
        </authorList>
    </citation>
    <scope>NUCLEOTIDE SEQUENCE [LARGE SCALE GENOMIC DNA]</scope>
</reference>
<protein>
    <submittedName>
        <fullName evidence="1">Uncharacterized protein</fullName>
    </submittedName>
</protein>
<keyword evidence="2" id="KW-1185">Reference proteome</keyword>
<proteinExistence type="predicted"/>
<accession>A0AAE7WEJ0</accession>
<name>A0AAE7WEJ0_9CAUD</name>